<gene>
    <name evidence="3" type="primary">LOC115631534</name>
</gene>
<evidence type="ECO:0000313" key="2">
    <source>
        <dbReference type="Proteomes" id="UP000504634"/>
    </source>
</evidence>
<organism evidence="2 3">
    <name type="scientific">Drosophila lebanonensis</name>
    <name type="common">Fruit fly</name>
    <name type="synonym">Scaptodrosophila lebanonensis</name>
    <dbReference type="NCBI Taxonomy" id="7225"/>
    <lineage>
        <taxon>Eukaryota</taxon>
        <taxon>Metazoa</taxon>
        <taxon>Ecdysozoa</taxon>
        <taxon>Arthropoda</taxon>
        <taxon>Hexapoda</taxon>
        <taxon>Insecta</taxon>
        <taxon>Pterygota</taxon>
        <taxon>Neoptera</taxon>
        <taxon>Endopterygota</taxon>
        <taxon>Diptera</taxon>
        <taxon>Brachycera</taxon>
        <taxon>Muscomorpha</taxon>
        <taxon>Ephydroidea</taxon>
        <taxon>Drosophilidae</taxon>
        <taxon>Scaptodrosophila</taxon>
    </lineage>
</organism>
<reference evidence="3" key="1">
    <citation type="submission" date="2025-08" db="UniProtKB">
        <authorList>
            <consortium name="RefSeq"/>
        </authorList>
    </citation>
    <scope>IDENTIFICATION</scope>
    <source>
        <strain evidence="3">11010-0011.00</strain>
        <tissue evidence="3">Whole body</tissue>
    </source>
</reference>
<dbReference type="RefSeq" id="XP_030384167.1">
    <property type="nucleotide sequence ID" value="XM_030528307.1"/>
</dbReference>
<feature type="coiled-coil region" evidence="1">
    <location>
        <begin position="107"/>
        <end position="137"/>
    </location>
</feature>
<keyword evidence="2" id="KW-1185">Reference proteome</keyword>
<dbReference type="GeneID" id="115631534"/>
<dbReference type="OrthoDB" id="1884855at2759"/>
<sequence>MNSTNTNLEHMTYNLQYFNFTAEQVSAEREQLVHSLLSNALDTAIKKVQTPATAELLAKQKYFVLGKIKGACDKKLAKLRELDSATFNVPPYVLQIQDFDLEHKLTAADEQKKITHLEELKSRYRENMAMLAELQAEQEKYDSIEKHIQHEMKIHQQICDASASFEYNKLTKIVGKLIKDHDQQQAQQ</sequence>
<accession>A0A6J2UAH7</accession>
<dbReference type="Proteomes" id="UP000504634">
    <property type="component" value="Unplaced"/>
</dbReference>
<evidence type="ECO:0000313" key="3">
    <source>
        <dbReference type="RefSeq" id="XP_030384167.1"/>
    </source>
</evidence>
<proteinExistence type="predicted"/>
<evidence type="ECO:0000256" key="1">
    <source>
        <dbReference type="SAM" id="Coils"/>
    </source>
</evidence>
<name>A0A6J2UAH7_DROLE</name>
<protein>
    <submittedName>
        <fullName evidence="3">Uncharacterized protein LOC115631534</fullName>
    </submittedName>
</protein>
<dbReference type="AlphaFoldDB" id="A0A6J2UAH7"/>
<keyword evidence="1" id="KW-0175">Coiled coil</keyword>